<comment type="caution">
    <text evidence="2">The sequence shown here is derived from an EMBL/GenBank/DDBJ whole genome shotgun (WGS) entry which is preliminary data.</text>
</comment>
<dbReference type="OrthoDB" id="9764016at2"/>
<dbReference type="PANTHER" id="PTHR12461">
    <property type="entry name" value="HYPOXIA-INDUCIBLE FACTOR 1 ALPHA INHIBITOR-RELATED"/>
    <property type="match status" value="1"/>
</dbReference>
<dbReference type="SUPFAM" id="SSF51197">
    <property type="entry name" value="Clavaminate synthase-like"/>
    <property type="match status" value="1"/>
</dbReference>
<evidence type="ECO:0000313" key="3">
    <source>
        <dbReference type="Proteomes" id="UP000230971"/>
    </source>
</evidence>
<evidence type="ECO:0000259" key="1">
    <source>
        <dbReference type="PROSITE" id="PS51184"/>
    </source>
</evidence>
<gene>
    <name evidence="2" type="ORF">CQY23_20435</name>
</gene>
<dbReference type="PROSITE" id="PS51184">
    <property type="entry name" value="JMJC"/>
    <property type="match status" value="1"/>
</dbReference>
<dbReference type="EMBL" id="PDKV01000034">
    <property type="protein sequence ID" value="PIB75151.1"/>
    <property type="molecule type" value="Genomic_DNA"/>
</dbReference>
<sequence>MLLREVAVFDVESTFEVPRVERPSRREFEERFLFPQRPVIVCGAMEGWPAREQWTNDYLKEKVGARTVRPSQAHAGVHLYDPKKRINDQSPPMKLAEYIDLLAGGTISDGQLYVTQLPIKTALPELWPDVRFPAFVDKGKYGAVSLWFGPGKNLTPLHYDAANNLLTQIRGRKQLILCPPREITRVYPFPFTYVGNHISRVNVASPDLTQFPAWAQADRALIELDPGEMLFIPTYWWHAVWGVDQNMSISYWGWPRPANLLQHPRQTARGLRSMVHVGHLVAASMVQRVARRA</sequence>
<evidence type="ECO:0000313" key="2">
    <source>
        <dbReference type="EMBL" id="PIB75151.1"/>
    </source>
</evidence>
<organism evidence="2 3">
    <name type="scientific">Mycobacterium celatum</name>
    <dbReference type="NCBI Taxonomy" id="28045"/>
    <lineage>
        <taxon>Bacteria</taxon>
        <taxon>Bacillati</taxon>
        <taxon>Actinomycetota</taxon>
        <taxon>Actinomycetes</taxon>
        <taxon>Mycobacteriales</taxon>
        <taxon>Mycobacteriaceae</taxon>
        <taxon>Mycobacterium</taxon>
    </lineage>
</organism>
<dbReference type="PANTHER" id="PTHR12461:SF105">
    <property type="entry name" value="HYPOXIA-INDUCIBLE FACTOR 1-ALPHA INHIBITOR"/>
    <property type="match status" value="1"/>
</dbReference>
<dbReference type="Proteomes" id="UP000230971">
    <property type="component" value="Unassembled WGS sequence"/>
</dbReference>
<dbReference type="InterPro" id="IPR041667">
    <property type="entry name" value="Cupin_8"/>
</dbReference>
<name>A0A2G5P9W1_MYCCE</name>
<dbReference type="AlphaFoldDB" id="A0A2G5P9W1"/>
<protein>
    <submittedName>
        <fullName evidence="2">Cupin-like domain-containing protein</fullName>
    </submittedName>
</protein>
<dbReference type="Pfam" id="PF13621">
    <property type="entry name" value="Cupin_8"/>
    <property type="match status" value="1"/>
</dbReference>
<reference evidence="2 3" key="1">
    <citation type="journal article" date="2017" name="Infect. Genet. Evol.">
        <title>The new phylogeny of the genus Mycobacterium: The old and the news.</title>
        <authorList>
            <person name="Tortoli E."/>
            <person name="Fedrizzi T."/>
            <person name="Meehan C.J."/>
            <person name="Trovato A."/>
            <person name="Grottola A."/>
            <person name="Giacobazzi E."/>
            <person name="Serpini G.F."/>
            <person name="Tagliazucchi S."/>
            <person name="Fabio A."/>
            <person name="Bettua C."/>
            <person name="Bertorelli R."/>
            <person name="Frascaro F."/>
            <person name="De Sanctis V."/>
            <person name="Pecorari M."/>
            <person name="Jousson O."/>
            <person name="Segata N."/>
            <person name="Cirillo D.M."/>
        </authorList>
    </citation>
    <scope>NUCLEOTIDE SEQUENCE [LARGE SCALE GENOMIC DNA]</scope>
    <source>
        <strain evidence="2 3">NCTC 12882</strain>
    </source>
</reference>
<dbReference type="SMART" id="SM00558">
    <property type="entry name" value="JmjC"/>
    <property type="match status" value="1"/>
</dbReference>
<accession>A0A2G5P9W1</accession>
<feature type="domain" description="JmjC" evidence="1">
    <location>
        <begin position="121"/>
        <end position="272"/>
    </location>
</feature>
<proteinExistence type="predicted"/>
<dbReference type="InterPro" id="IPR003347">
    <property type="entry name" value="JmjC_dom"/>
</dbReference>
<dbReference type="Gene3D" id="2.60.120.650">
    <property type="entry name" value="Cupin"/>
    <property type="match status" value="1"/>
</dbReference>